<evidence type="ECO:0000313" key="3">
    <source>
        <dbReference type="EMBL" id="EME35927.1"/>
    </source>
</evidence>
<feature type="transmembrane region" description="Helical" evidence="2">
    <location>
        <begin position="82"/>
        <end position="104"/>
    </location>
</feature>
<evidence type="ECO:0000256" key="2">
    <source>
        <dbReference type="SAM" id="Phobius"/>
    </source>
</evidence>
<dbReference type="Proteomes" id="UP000009877">
    <property type="component" value="Unassembled WGS sequence"/>
</dbReference>
<evidence type="ECO:0000313" key="4">
    <source>
        <dbReference type="Proteomes" id="UP000009877"/>
    </source>
</evidence>
<feature type="compositionally biased region" description="Basic and acidic residues" evidence="1">
    <location>
        <begin position="7"/>
        <end position="17"/>
    </location>
</feature>
<accession>M2WBU5</accession>
<comment type="caution">
    <text evidence="3">The sequence shown here is derived from an EMBL/GenBank/DDBJ whole genome shotgun (WGS) entry which is preliminary data.</text>
</comment>
<dbReference type="GeneID" id="93316231"/>
<dbReference type="RefSeq" id="WP_006215357.1">
    <property type="nucleotide sequence ID" value="NZ_ANHZ02000019.1"/>
</dbReference>
<keyword evidence="2" id="KW-0472">Membrane</keyword>
<keyword evidence="2" id="KW-0812">Transmembrane</keyword>
<sequence length="249" mass="28025">MSYLDELAERPDDHDDSPPDGSRYQSLKHEAVRDSTRALQQRIRSRFPDRGLWEVCGELAALVDEVGSEGGISRRRIRFARFMSRLLVALIVVFVTLTIALAAADIWADPEAISPIDFLPLLETVINNAVFAGLAVFFLIAVPERMERARVMRLLHRLRSLAHVIDMHQLTKVPERLERGSRADGGLDLSREQLRHYLDYCTEMLSLVGKTAALFAEDTTDGEIIDGVEGLETLTSDMARKVWQKIAVL</sequence>
<proteinExistence type="predicted"/>
<dbReference type="STRING" id="71999.KPaMU14_00180"/>
<name>M2WBU5_9MICC</name>
<dbReference type="AlphaFoldDB" id="M2WBU5"/>
<organism evidence="3 4">
    <name type="scientific">Kocuria palustris PEL</name>
    <dbReference type="NCBI Taxonomy" id="1236550"/>
    <lineage>
        <taxon>Bacteria</taxon>
        <taxon>Bacillati</taxon>
        <taxon>Actinomycetota</taxon>
        <taxon>Actinomycetes</taxon>
        <taxon>Micrococcales</taxon>
        <taxon>Micrococcaceae</taxon>
        <taxon>Kocuria</taxon>
    </lineage>
</organism>
<feature type="transmembrane region" description="Helical" evidence="2">
    <location>
        <begin position="124"/>
        <end position="143"/>
    </location>
</feature>
<gene>
    <name evidence="3" type="ORF">C884_00928</name>
</gene>
<keyword evidence="4" id="KW-1185">Reference proteome</keyword>
<reference evidence="3 4" key="1">
    <citation type="journal article" date="2014" name="Genome Announc.">
        <title>Draft Genome Sequence of Kocuria palustris PEL.</title>
        <authorList>
            <person name="Sharma G."/>
            <person name="Khatri I."/>
            <person name="Subramanian S."/>
        </authorList>
    </citation>
    <scope>NUCLEOTIDE SEQUENCE [LARGE SCALE GENOMIC DNA]</scope>
    <source>
        <strain evidence="3 4">PEL</strain>
    </source>
</reference>
<keyword evidence="2" id="KW-1133">Transmembrane helix</keyword>
<evidence type="ECO:0000256" key="1">
    <source>
        <dbReference type="SAM" id="MobiDB-lite"/>
    </source>
</evidence>
<feature type="region of interest" description="Disordered" evidence="1">
    <location>
        <begin position="1"/>
        <end position="25"/>
    </location>
</feature>
<dbReference type="EMBL" id="ANHZ02000019">
    <property type="protein sequence ID" value="EME35927.1"/>
    <property type="molecule type" value="Genomic_DNA"/>
</dbReference>
<protein>
    <submittedName>
        <fullName evidence="3">Uncharacterized protein</fullName>
    </submittedName>
</protein>